<feature type="domain" description="SANT" evidence="12">
    <location>
        <begin position="19"/>
        <end position="70"/>
    </location>
</feature>
<reference evidence="14" key="1">
    <citation type="submission" date="2010-02" db="EMBL/GenBank/DDBJ databases">
        <title>Sequencing and annotation of the Blastocystis hominis genome.</title>
        <authorList>
            <person name="Wincker P."/>
        </authorList>
    </citation>
    <scope>NUCLEOTIDE SEQUENCE</scope>
    <source>
        <strain evidence="14">Singapore isolate B</strain>
    </source>
</reference>
<gene>
    <name evidence="14" type="ORF">GSBLH_T00003560001</name>
</gene>
<proteinExistence type="predicted"/>
<sequence length="203" mass="22883">MAGVNSSGSNIDLASEQSEKTGRWDEKEHELFLQGLQKYGNDWKQIAGMISTRNLVQVRTHAQKYFQKINRSTCTKNMYSDSRRKSKELQRPSIQEPVAKPTATSSSPVSVIMTESAAQPLVYPKMEVPVPKVETRVENAVFIDYPTVLTPRSPISIMDYGFCDNDYGSEPYRCGSVTGMDMSLNFDSLELFDCSELRTPVFE</sequence>
<evidence type="ECO:0000256" key="10">
    <source>
        <dbReference type="SAM" id="MobiDB-lite"/>
    </source>
</evidence>
<dbReference type="GeneID" id="24920651"/>
<dbReference type="OrthoDB" id="118550at2759"/>
<dbReference type="InterPro" id="IPR001005">
    <property type="entry name" value="SANT/Myb"/>
</dbReference>
<evidence type="ECO:0000256" key="9">
    <source>
        <dbReference type="ARBA" id="ARBA00023242"/>
    </source>
</evidence>
<keyword evidence="3" id="KW-0378">Hydrolase</keyword>
<dbReference type="Gene3D" id="1.10.10.60">
    <property type="entry name" value="Homeodomain-like"/>
    <property type="match status" value="1"/>
</dbReference>
<dbReference type="InterPro" id="IPR009057">
    <property type="entry name" value="Homeodomain-like_sf"/>
</dbReference>
<feature type="region of interest" description="Disordered" evidence="10">
    <location>
        <begin position="1"/>
        <end position="25"/>
    </location>
</feature>
<dbReference type="SUPFAM" id="SSF46689">
    <property type="entry name" value="Homeodomain-like"/>
    <property type="match status" value="1"/>
</dbReference>
<protein>
    <submittedName>
        <fullName evidence="14">Uncharacterized protein</fullName>
    </submittedName>
</protein>
<dbReference type="InterPro" id="IPR017884">
    <property type="entry name" value="SANT_dom"/>
</dbReference>
<dbReference type="Pfam" id="PF00249">
    <property type="entry name" value="Myb_DNA-binding"/>
    <property type="match status" value="1"/>
</dbReference>
<evidence type="ECO:0000259" key="13">
    <source>
        <dbReference type="PROSITE" id="PS51294"/>
    </source>
</evidence>
<evidence type="ECO:0000256" key="7">
    <source>
        <dbReference type="ARBA" id="ARBA00023125"/>
    </source>
</evidence>
<accession>D8M6I0</accession>
<evidence type="ECO:0000256" key="3">
    <source>
        <dbReference type="ARBA" id="ARBA00022801"/>
    </source>
</evidence>
<dbReference type="InterPro" id="IPR017930">
    <property type="entry name" value="Myb_dom"/>
</dbReference>
<feature type="domain" description="HTH myb-type" evidence="13">
    <location>
        <begin position="16"/>
        <end position="70"/>
    </location>
</feature>
<evidence type="ECO:0000256" key="6">
    <source>
        <dbReference type="ARBA" id="ARBA00023049"/>
    </source>
</evidence>
<dbReference type="AlphaFoldDB" id="D8M6I0"/>
<feature type="compositionally biased region" description="Polar residues" evidence="10">
    <location>
        <begin position="1"/>
        <end position="16"/>
    </location>
</feature>
<evidence type="ECO:0000256" key="2">
    <source>
        <dbReference type="ARBA" id="ARBA00022723"/>
    </source>
</evidence>
<dbReference type="SMART" id="SM00717">
    <property type="entry name" value="SANT"/>
    <property type="match status" value="1"/>
</dbReference>
<evidence type="ECO:0000256" key="4">
    <source>
        <dbReference type="ARBA" id="ARBA00022833"/>
    </source>
</evidence>
<dbReference type="GO" id="GO:0008237">
    <property type="term" value="F:metallopeptidase activity"/>
    <property type="evidence" value="ECO:0007669"/>
    <property type="project" value="UniProtKB-KW"/>
</dbReference>
<evidence type="ECO:0000256" key="8">
    <source>
        <dbReference type="ARBA" id="ARBA00023163"/>
    </source>
</evidence>
<dbReference type="EMBL" id="FN668661">
    <property type="protein sequence ID" value="CBK23733.2"/>
    <property type="molecule type" value="Genomic_DNA"/>
</dbReference>
<keyword evidence="15" id="KW-1185">Reference proteome</keyword>
<dbReference type="RefSeq" id="XP_012897781.1">
    <property type="nucleotide sequence ID" value="XM_013042327.1"/>
</dbReference>
<keyword evidence="8" id="KW-0804">Transcription</keyword>
<dbReference type="InterPro" id="IPR006447">
    <property type="entry name" value="Myb_dom_plants"/>
</dbReference>
<dbReference type="InParanoid" id="D8M6I0"/>
<dbReference type="CDD" id="cd00167">
    <property type="entry name" value="SANT"/>
    <property type="match status" value="1"/>
</dbReference>
<feature type="region of interest" description="Disordered" evidence="10">
    <location>
        <begin position="76"/>
        <end position="109"/>
    </location>
</feature>
<feature type="compositionally biased region" description="Basic and acidic residues" evidence="10">
    <location>
        <begin position="81"/>
        <end position="90"/>
    </location>
</feature>
<evidence type="ECO:0000259" key="12">
    <source>
        <dbReference type="PROSITE" id="PS51293"/>
    </source>
</evidence>
<keyword evidence="4" id="KW-0862">Zinc</keyword>
<dbReference type="FunFam" id="1.10.10.60:FF:000151">
    <property type="entry name" value="histone H2A deubiquitinase MYSM1 isoform X2"/>
    <property type="match status" value="1"/>
</dbReference>
<dbReference type="PANTHER" id="PTHR44042">
    <property type="entry name" value="DUPLICATED HOMEODOMAIN-LIKE SUPERFAMILY PROTEIN-RELATED"/>
    <property type="match status" value="1"/>
</dbReference>
<dbReference type="PROSITE" id="PS51294">
    <property type="entry name" value="HTH_MYB"/>
    <property type="match status" value="1"/>
</dbReference>
<feature type="domain" description="Myb-like" evidence="11">
    <location>
        <begin position="16"/>
        <end position="66"/>
    </location>
</feature>
<keyword evidence="1" id="KW-0645">Protease</keyword>
<dbReference type="PROSITE" id="PS50090">
    <property type="entry name" value="MYB_LIKE"/>
    <property type="match status" value="1"/>
</dbReference>
<dbReference type="NCBIfam" id="TIGR01557">
    <property type="entry name" value="myb_SHAQKYF"/>
    <property type="match status" value="1"/>
</dbReference>
<organism evidence="14">
    <name type="scientific">Blastocystis hominis</name>
    <dbReference type="NCBI Taxonomy" id="12968"/>
    <lineage>
        <taxon>Eukaryota</taxon>
        <taxon>Sar</taxon>
        <taxon>Stramenopiles</taxon>
        <taxon>Bigyra</taxon>
        <taxon>Opalozoa</taxon>
        <taxon>Opalinata</taxon>
        <taxon>Blastocystidae</taxon>
        <taxon>Blastocystis</taxon>
    </lineage>
</organism>
<dbReference type="PANTHER" id="PTHR44042:SF67">
    <property type="entry name" value="MYB-LIKE PROTEIN I"/>
    <property type="match status" value="1"/>
</dbReference>
<keyword evidence="2" id="KW-0479">Metal-binding</keyword>
<dbReference type="PROSITE" id="PS51293">
    <property type="entry name" value="SANT"/>
    <property type="match status" value="1"/>
</dbReference>
<keyword evidence="5" id="KW-0805">Transcription regulation</keyword>
<name>D8M6I0_BLAHO</name>
<evidence type="ECO:0000313" key="15">
    <source>
        <dbReference type="Proteomes" id="UP000008312"/>
    </source>
</evidence>
<dbReference type="Proteomes" id="UP000008312">
    <property type="component" value="Unassembled WGS sequence"/>
</dbReference>
<keyword evidence="7" id="KW-0238">DNA-binding</keyword>
<evidence type="ECO:0000313" key="14">
    <source>
        <dbReference type="EMBL" id="CBK23733.2"/>
    </source>
</evidence>
<evidence type="ECO:0000256" key="5">
    <source>
        <dbReference type="ARBA" id="ARBA00023015"/>
    </source>
</evidence>
<dbReference type="GO" id="GO:0046872">
    <property type="term" value="F:metal ion binding"/>
    <property type="evidence" value="ECO:0007669"/>
    <property type="project" value="UniProtKB-KW"/>
</dbReference>
<dbReference type="GO" id="GO:0003677">
    <property type="term" value="F:DNA binding"/>
    <property type="evidence" value="ECO:0007669"/>
    <property type="project" value="UniProtKB-KW"/>
</dbReference>
<dbReference type="GO" id="GO:0006508">
    <property type="term" value="P:proteolysis"/>
    <property type="evidence" value="ECO:0007669"/>
    <property type="project" value="UniProtKB-KW"/>
</dbReference>
<keyword evidence="6" id="KW-0482">Metalloprotease</keyword>
<evidence type="ECO:0000259" key="11">
    <source>
        <dbReference type="PROSITE" id="PS50090"/>
    </source>
</evidence>
<keyword evidence="9" id="KW-0539">Nucleus</keyword>
<evidence type="ECO:0000256" key="1">
    <source>
        <dbReference type="ARBA" id="ARBA00022670"/>
    </source>
</evidence>